<gene>
    <name evidence="1" type="ORF">BBK14_23910</name>
</gene>
<dbReference type="RefSeq" id="WP_071065771.1">
    <property type="nucleotide sequence ID" value="NZ_MAXA01000238.1"/>
</dbReference>
<protein>
    <submittedName>
        <fullName evidence="1">Uncharacterized protein</fullName>
    </submittedName>
</protein>
<dbReference type="Proteomes" id="UP000179769">
    <property type="component" value="Unassembled WGS sequence"/>
</dbReference>
<evidence type="ECO:0000313" key="2">
    <source>
        <dbReference type="Proteomes" id="UP000179769"/>
    </source>
</evidence>
<name>A0A1S1PVE4_9ACTN</name>
<dbReference type="AlphaFoldDB" id="A0A1S1PVE4"/>
<accession>A0A1S1PVE4</accession>
<reference evidence="2" key="1">
    <citation type="submission" date="2016-07" db="EMBL/GenBank/DDBJ databases">
        <title>Frankia sp. NRRL B-16219 Genome sequencing.</title>
        <authorList>
            <person name="Ghodhbane-Gtari F."/>
            <person name="Swanson E."/>
            <person name="Gueddou A."/>
            <person name="Louati M."/>
            <person name="Nouioui I."/>
            <person name="Hezbri K."/>
            <person name="Abebe-Akele F."/>
            <person name="Simpson S."/>
            <person name="Morris K."/>
            <person name="Thomas K."/>
            <person name="Gtari M."/>
            <person name="Tisa L.S."/>
        </authorList>
    </citation>
    <scope>NUCLEOTIDE SEQUENCE [LARGE SCALE GENOMIC DNA]</scope>
    <source>
        <strain evidence="2">NRRL B-16219</strain>
    </source>
</reference>
<organism evidence="1 2">
    <name type="scientific">Parafrankia soli</name>
    <dbReference type="NCBI Taxonomy" id="2599596"/>
    <lineage>
        <taxon>Bacteria</taxon>
        <taxon>Bacillati</taxon>
        <taxon>Actinomycetota</taxon>
        <taxon>Actinomycetes</taxon>
        <taxon>Frankiales</taxon>
        <taxon>Frankiaceae</taxon>
        <taxon>Parafrankia</taxon>
    </lineage>
</organism>
<keyword evidence="2" id="KW-1185">Reference proteome</keyword>
<proteinExistence type="predicted"/>
<dbReference type="EMBL" id="MAXA01000238">
    <property type="protein sequence ID" value="OHV23904.1"/>
    <property type="molecule type" value="Genomic_DNA"/>
</dbReference>
<sequence>MTSAIADPARSTEGLATVSALAGAVRGLGREDYLPASAATDPALFDRLRVIQRTRAVRPDDSTGLEAAVARAEAAGPNRIAAGPSIYFMSERAVWKHNRTDPAVPLVAVYPAEGSPAADHPYLLVDRATMPAEARAAAAGFLRFLHSA</sequence>
<comment type="caution">
    <text evidence="1">The sequence shown here is derived from an EMBL/GenBank/DDBJ whole genome shotgun (WGS) entry which is preliminary data.</text>
</comment>
<evidence type="ECO:0000313" key="1">
    <source>
        <dbReference type="EMBL" id="OHV23904.1"/>
    </source>
</evidence>